<dbReference type="EMBL" id="MU863943">
    <property type="protein sequence ID" value="KAK4198590.1"/>
    <property type="molecule type" value="Genomic_DNA"/>
</dbReference>
<organism evidence="3 4">
    <name type="scientific">Triangularia verruculosa</name>
    <dbReference type="NCBI Taxonomy" id="2587418"/>
    <lineage>
        <taxon>Eukaryota</taxon>
        <taxon>Fungi</taxon>
        <taxon>Dikarya</taxon>
        <taxon>Ascomycota</taxon>
        <taxon>Pezizomycotina</taxon>
        <taxon>Sordariomycetes</taxon>
        <taxon>Sordariomycetidae</taxon>
        <taxon>Sordariales</taxon>
        <taxon>Podosporaceae</taxon>
        <taxon>Triangularia</taxon>
    </lineage>
</organism>
<dbReference type="CDD" id="cd02440">
    <property type="entry name" value="AdoMet_MTases"/>
    <property type="match status" value="1"/>
</dbReference>
<keyword evidence="4" id="KW-1185">Reference proteome</keyword>
<evidence type="ECO:0000313" key="4">
    <source>
        <dbReference type="Proteomes" id="UP001303160"/>
    </source>
</evidence>
<comment type="caution">
    <text evidence="3">The sequence shown here is derived from an EMBL/GenBank/DDBJ whole genome shotgun (WGS) entry which is preliminary data.</text>
</comment>
<name>A0AAN6XFQ3_9PEZI</name>
<dbReference type="InterPro" id="IPR029063">
    <property type="entry name" value="SAM-dependent_MTases_sf"/>
</dbReference>
<dbReference type="AlphaFoldDB" id="A0AAN6XFQ3"/>
<keyword evidence="2" id="KW-0732">Signal</keyword>
<gene>
    <name evidence="3" type="ORF">QBC40DRAFT_151762</name>
</gene>
<reference evidence="3" key="2">
    <citation type="submission" date="2023-05" db="EMBL/GenBank/DDBJ databases">
        <authorList>
            <consortium name="Lawrence Berkeley National Laboratory"/>
            <person name="Steindorff A."/>
            <person name="Hensen N."/>
            <person name="Bonometti L."/>
            <person name="Westerberg I."/>
            <person name="Brannstrom I.O."/>
            <person name="Guillou S."/>
            <person name="Cros-Aarteil S."/>
            <person name="Calhoun S."/>
            <person name="Haridas S."/>
            <person name="Kuo A."/>
            <person name="Mondo S."/>
            <person name="Pangilinan J."/>
            <person name="Riley R."/>
            <person name="Labutti K."/>
            <person name="Andreopoulos B."/>
            <person name="Lipzen A."/>
            <person name="Chen C."/>
            <person name="Yanf M."/>
            <person name="Daum C."/>
            <person name="Ng V."/>
            <person name="Clum A."/>
            <person name="Ohm R."/>
            <person name="Martin F."/>
            <person name="Silar P."/>
            <person name="Natvig D."/>
            <person name="Lalanne C."/>
            <person name="Gautier V."/>
            <person name="Ament-Velasquez S.L."/>
            <person name="Kruys A."/>
            <person name="Hutchinson M.I."/>
            <person name="Powell A.J."/>
            <person name="Barry K."/>
            <person name="Miller A.N."/>
            <person name="Grigoriev I.V."/>
            <person name="Debuchy R."/>
            <person name="Gladieux P."/>
            <person name="Thoren M.H."/>
            <person name="Johannesson H."/>
        </authorList>
    </citation>
    <scope>NUCLEOTIDE SEQUENCE</scope>
    <source>
        <strain evidence="3">CBS 315.58</strain>
    </source>
</reference>
<reference evidence="3" key="1">
    <citation type="journal article" date="2023" name="Mol. Phylogenet. Evol.">
        <title>Genome-scale phylogeny and comparative genomics of the fungal order Sordariales.</title>
        <authorList>
            <person name="Hensen N."/>
            <person name="Bonometti L."/>
            <person name="Westerberg I."/>
            <person name="Brannstrom I.O."/>
            <person name="Guillou S."/>
            <person name="Cros-Aarteil S."/>
            <person name="Calhoun S."/>
            <person name="Haridas S."/>
            <person name="Kuo A."/>
            <person name="Mondo S."/>
            <person name="Pangilinan J."/>
            <person name="Riley R."/>
            <person name="LaButti K."/>
            <person name="Andreopoulos B."/>
            <person name="Lipzen A."/>
            <person name="Chen C."/>
            <person name="Yan M."/>
            <person name="Daum C."/>
            <person name="Ng V."/>
            <person name="Clum A."/>
            <person name="Steindorff A."/>
            <person name="Ohm R.A."/>
            <person name="Martin F."/>
            <person name="Silar P."/>
            <person name="Natvig D.O."/>
            <person name="Lalanne C."/>
            <person name="Gautier V."/>
            <person name="Ament-Velasquez S.L."/>
            <person name="Kruys A."/>
            <person name="Hutchinson M.I."/>
            <person name="Powell A.J."/>
            <person name="Barry K."/>
            <person name="Miller A.N."/>
            <person name="Grigoriev I.V."/>
            <person name="Debuchy R."/>
            <person name="Gladieux P."/>
            <person name="Hiltunen Thoren M."/>
            <person name="Johannesson H."/>
        </authorList>
    </citation>
    <scope>NUCLEOTIDE SEQUENCE</scope>
    <source>
        <strain evidence="3">CBS 315.58</strain>
    </source>
</reference>
<keyword evidence="3" id="KW-0808">Transferase</keyword>
<feature type="chain" id="PRO_5042820714" evidence="2">
    <location>
        <begin position="25"/>
        <end position="357"/>
    </location>
</feature>
<evidence type="ECO:0000256" key="2">
    <source>
        <dbReference type="SAM" id="SignalP"/>
    </source>
</evidence>
<dbReference type="Proteomes" id="UP001303160">
    <property type="component" value="Unassembled WGS sequence"/>
</dbReference>
<feature type="compositionally biased region" description="Low complexity" evidence="1">
    <location>
        <begin position="35"/>
        <end position="50"/>
    </location>
</feature>
<evidence type="ECO:0000256" key="1">
    <source>
        <dbReference type="SAM" id="MobiDB-lite"/>
    </source>
</evidence>
<proteinExistence type="predicted"/>
<feature type="signal peptide" evidence="2">
    <location>
        <begin position="1"/>
        <end position="24"/>
    </location>
</feature>
<dbReference type="InterPro" id="IPR050508">
    <property type="entry name" value="Methyltransf_Superfamily"/>
</dbReference>
<dbReference type="SUPFAM" id="SSF53335">
    <property type="entry name" value="S-adenosyl-L-methionine-dependent methyltransferases"/>
    <property type="match status" value="1"/>
</dbReference>
<evidence type="ECO:0000313" key="3">
    <source>
        <dbReference type="EMBL" id="KAK4198590.1"/>
    </source>
</evidence>
<accession>A0AAN6XFQ3</accession>
<feature type="non-terminal residue" evidence="3">
    <location>
        <position position="357"/>
    </location>
</feature>
<keyword evidence="3" id="KW-0489">Methyltransferase</keyword>
<dbReference type="GO" id="GO:0008168">
    <property type="term" value="F:methyltransferase activity"/>
    <property type="evidence" value="ECO:0007669"/>
    <property type="project" value="UniProtKB-KW"/>
</dbReference>
<protein>
    <submittedName>
        <fullName evidence="3">S-adenosyl-L-methionine-dependent methyltransferase</fullName>
    </submittedName>
</protein>
<feature type="region of interest" description="Disordered" evidence="1">
    <location>
        <begin position="27"/>
        <end position="59"/>
    </location>
</feature>
<dbReference type="PANTHER" id="PTHR42912:SF83">
    <property type="entry name" value="METHYLTRANSFERASE TYPE 11 DOMAIN-CONTAINING PROTEIN"/>
    <property type="match status" value="1"/>
</dbReference>
<dbReference type="GO" id="GO:0032259">
    <property type="term" value="P:methylation"/>
    <property type="evidence" value="ECO:0007669"/>
    <property type="project" value="UniProtKB-KW"/>
</dbReference>
<feature type="non-terminal residue" evidence="3">
    <location>
        <position position="1"/>
    </location>
</feature>
<dbReference type="Pfam" id="PF13489">
    <property type="entry name" value="Methyltransf_23"/>
    <property type="match status" value="1"/>
</dbReference>
<dbReference type="PANTHER" id="PTHR42912">
    <property type="entry name" value="METHYLTRANSFERASE"/>
    <property type="match status" value="1"/>
</dbReference>
<dbReference type="Gene3D" id="3.40.50.150">
    <property type="entry name" value="Vaccinia Virus protein VP39"/>
    <property type="match status" value="1"/>
</dbReference>
<sequence>RNMALPGALVLVFLSSLYISTVITNTYKNPPSPSTPSDTTTTTTTTTPHPSCCPPTGLPPSLTPLSAQQFDRSLDTSEGLSRLTPRRIDLAARAKGHVLEVACGTGRNLPYYSWEYVVRPFESYPPEEQQSKAQSRMAKILDIKRTVFGGGSKNNRVLPHERLVGGMEGEVLSYTAVDVSPEMLSVARSRLRESVPGLSKMMARKRVEPYPTLGSPEEVIPVVAALDGRVQLLLGDAESGLPKERERYDTIIQSFGLCSVKDPKGLLVGMAKRVTPETGRILLLEHGRGYFGWVNTLLDKYAPSHFAKFGCWWNRDIEGLVRQASEELGGKLEVVKMERPWYHGGTTVVLELKVNEE</sequence>